<name>A0ABP9QMH5_9PSEU</name>
<evidence type="ECO:0000259" key="1">
    <source>
        <dbReference type="Pfam" id="PF13577"/>
    </source>
</evidence>
<proteinExistence type="predicted"/>
<keyword evidence="3" id="KW-1185">Reference proteome</keyword>
<evidence type="ECO:0000313" key="3">
    <source>
        <dbReference type="Proteomes" id="UP001428817"/>
    </source>
</evidence>
<dbReference type="Proteomes" id="UP001428817">
    <property type="component" value="Unassembled WGS sequence"/>
</dbReference>
<accession>A0ABP9QMH5</accession>
<feature type="domain" description="SnoaL-like" evidence="1">
    <location>
        <begin position="8"/>
        <end position="135"/>
    </location>
</feature>
<dbReference type="EMBL" id="BAABJP010000030">
    <property type="protein sequence ID" value="GAA5164167.1"/>
    <property type="molecule type" value="Genomic_DNA"/>
</dbReference>
<gene>
    <name evidence="2" type="ORF">GCM10023321_52220</name>
</gene>
<comment type="caution">
    <text evidence="2">The sequence shown here is derived from an EMBL/GenBank/DDBJ whole genome shotgun (WGS) entry which is preliminary data.</text>
</comment>
<protein>
    <recommendedName>
        <fullName evidence="1">SnoaL-like domain-containing protein</fullName>
    </recommendedName>
</protein>
<dbReference type="InterPro" id="IPR037401">
    <property type="entry name" value="SnoaL-like"/>
</dbReference>
<dbReference type="RefSeq" id="WP_221498193.1">
    <property type="nucleotide sequence ID" value="NZ_BAABJP010000030.1"/>
</dbReference>
<organism evidence="2 3">
    <name type="scientific">Pseudonocardia eucalypti</name>
    <dbReference type="NCBI Taxonomy" id="648755"/>
    <lineage>
        <taxon>Bacteria</taxon>
        <taxon>Bacillati</taxon>
        <taxon>Actinomycetota</taxon>
        <taxon>Actinomycetes</taxon>
        <taxon>Pseudonocardiales</taxon>
        <taxon>Pseudonocardiaceae</taxon>
        <taxon>Pseudonocardia</taxon>
    </lineage>
</organism>
<dbReference type="InterPro" id="IPR032710">
    <property type="entry name" value="NTF2-like_dom_sf"/>
</dbReference>
<dbReference type="Pfam" id="PF13577">
    <property type="entry name" value="SnoaL_4"/>
    <property type="match status" value="1"/>
</dbReference>
<dbReference type="SUPFAM" id="SSF54427">
    <property type="entry name" value="NTF2-like"/>
    <property type="match status" value="1"/>
</dbReference>
<evidence type="ECO:0000313" key="2">
    <source>
        <dbReference type="EMBL" id="GAA5164167.1"/>
    </source>
</evidence>
<sequence>MDRDEMVEELWAREQIRDCLYRYSRGIDRYDVELVRSCYHDGATDAHGVYNGDLEGFLELVHRFRGPSSDYGIMQHVITNTLIERDGDVAHVESYLYNPLVARDPEGRLPDVVFGGRFLDRFECRDGRWAIAERRLVYDYSRVRPSTAKMWDEWPAENILFGRPDGEDPLYR</sequence>
<reference evidence="3" key="1">
    <citation type="journal article" date="2019" name="Int. J. Syst. Evol. Microbiol.">
        <title>The Global Catalogue of Microorganisms (GCM) 10K type strain sequencing project: providing services to taxonomists for standard genome sequencing and annotation.</title>
        <authorList>
            <consortium name="The Broad Institute Genomics Platform"/>
            <consortium name="The Broad Institute Genome Sequencing Center for Infectious Disease"/>
            <person name="Wu L."/>
            <person name="Ma J."/>
        </authorList>
    </citation>
    <scope>NUCLEOTIDE SEQUENCE [LARGE SCALE GENOMIC DNA]</scope>
    <source>
        <strain evidence="3">JCM 18303</strain>
    </source>
</reference>
<dbReference type="Gene3D" id="3.10.450.50">
    <property type="match status" value="1"/>
</dbReference>